<protein>
    <submittedName>
        <fullName evidence="1">Uncharacterized protein</fullName>
    </submittedName>
</protein>
<evidence type="ECO:0000313" key="1">
    <source>
        <dbReference type="EMBL" id="KAH3837307.1"/>
    </source>
</evidence>
<sequence length="105" mass="11796">MVADNSARLGLTINRGKSNVFNTNAYNNTPITVQGKAPEEVDTFTYLGGILIEWMQMLEPSSVKHEQNIWGSREIGITTNIRLFNTIVKPILYMEQRSGEPLSPQ</sequence>
<accession>A0A9D4KCH1</accession>
<gene>
    <name evidence="1" type="ORF">DPMN_110693</name>
</gene>
<reference evidence="1" key="1">
    <citation type="journal article" date="2019" name="bioRxiv">
        <title>The Genome of the Zebra Mussel, Dreissena polymorpha: A Resource for Invasive Species Research.</title>
        <authorList>
            <person name="McCartney M.A."/>
            <person name="Auch B."/>
            <person name="Kono T."/>
            <person name="Mallez S."/>
            <person name="Zhang Y."/>
            <person name="Obille A."/>
            <person name="Becker A."/>
            <person name="Abrahante J.E."/>
            <person name="Garbe J."/>
            <person name="Badalamenti J.P."/>
            <person name="Herman A."/>
            <person name="Mangelson H."/>
            <person name="Liachko I."/>
            <person name="Sullivan S."/>
            <person name="Sone E.D."/>
            <person name="Koren S."/>
            <person name="Silverstein K.A.T."/>
            <person name="Beckman K.B."/>
            <person name="Gohl D.M."/>
        </authorList>
    </citation>
    <scope>NUCLEOTIDE SEQUENCE</scope>
    <source>
        <strain evidence="1">Duluth1</strain>
        <tissue evidence="1">Whole animal</tissue>
    </source>
</reference>
<comment type="caution">
    <text evidence="1">The sequence shown here is derived from an EMBL/GenBank/DDBJ whole genome shotgun (WGS) entry which is preliminary data.</text>
</comment>
<evidence type="ECO:0000313" key="2">
    <source>
        <dbReference type="Proteomes" id="UP000828390"/>
    </source>
</evidence>
<proteinExistence type="predicted"/>
<dbReference type="AlphaFoldDB" id="A0A9D4KCH1"/>
<dbReference type="EMBL" id="JAIWYP010000004">
    <property type="protein sequence ID" value="KAH3837307.1"/>
    <property type="molecule type" value="Genomic_DNA"/>
</dbReference>
<dbReference type="Proteomes" id="UP000828390">
    <property type="component" value="Unassembled WGS sequence"/>
</dbReference>
<name>A0A9D4KCH1_DREPO</name>
<reference evidence="1" key="2">
    <citation type="submission" date="2020-11" db="EMBL/GenBank/DDBJ databases">
        <authorList>
            <person name="McCartney M.A."/>
            <person name="Auch B."/>
            <person name="Kono T."/>
            <person name="Mallez S."/>
            <person name="Becker A."/>
            <person name="Gohl D.M."/>
            <person name="Silverstein K.A.T."/>
            <person name="Koren S."/>
            <person name="Bechman K.B."/>
            <person name="Herman A."/>
            <person name="Abrahante J.E."/>
            <person name="Garbe J."/>
        </authorList>
    </citation>
    <scope>NUCLEOTIDE SEQUENCE</scope>
    <source>
        <strain evidence="1">Duluth1</strain>
        <tissue evidence="1">Whole animal</tissue>
    </source>
</reference>
<organism evidence="1 2">
    <name type="scientific">Dreissena polymorpha</name>
    <name type="common">Zebra mussel</name>
    <name type="synonym">Mytilus polymorpha</name>
    <dbReference type="NCBI Taxonomy" id="45954"/>
    <lineage>
        <taxon>Eukaryota</taxon>
        <taxon>Metazoa</taxon>
        <taxon>Spiralia</taxon>
        <taxon>Lophotrochozoa</taxon>
        <taxon>Mollusca</taxon>
        <taxon>Bivalvia</taxon>
        <taxon>Autobranchia</taxon>
        <taxon>Heteroconchia</taxon>
        <taxon>Euheterodonta</taxon>
        <taxon>Imparidentia</taxon>
        <taxon>Neoheterodontei</taxon>
        <taxon>Myida</taxon>
        <taxon>Dreissenoidea</taxon>
        <taxon>Dreissenidae</taxon>
        <taxon>Dreissena</taxon>
    </lineage>
</organism>
<keyword evidence="2" id="KW-1185">Reference proteome</keyword>